<dbReference type="InterPro" id="IPR000160">
    <property type="entry name" value="GGDEF_dom"/>
</dbReference>
<dbReference type="SUPFAM" id="SSF55785">
    <property type="entry name" value="PYP-like sensor domain (PAS domain)"/>
    <property type="match status" value="1"/>
</dbReference>
<proteinExistence type="predicted"/>
<evidence type="ECO:0000313" key="3">
    <source>
        <dbReference type="Proteomes" id="UP000321230"/>
    </source>
</evidence>
<feature type="domain" description="GGDEF" evidence="1">
    <location>
        <begin position="316"/>
        <end position="445"/>
    </location>
</feature>
<reference evidence="2 3" key="1">
    <citation type="submission" date="2019-07" db="EMBL/GenBank/DDBJ databases">
        <title>Whole genome shotgun sequence of Gluconobacter wancherniae NBRC 103581.</title>
        <authorList>
            <person name="Hosoyama A."/>
            <person name="Uohara A."/>
            <person name="Ohji S."/>
            <person name="Ichikawa N."/>
        </authorList>
    </citation>
    <scope>NUCLEOTIDE SEQUENCE [LARGE SCALE GENOMIC DNA]</scope>
    <source>
        <strain evidence="2 3">NBRC 103581</strain>
    </source>
</reference>
<name>A0A511AYM4_9PROT</name>
<protein>
    <recommendedName>
        <fullName evidence="1">GGDEF domain-containing protein</fullName>
    </recommendedName>
</protein>
<gene>
    <name evidence="2" type="ORF">GWA01_04820</name>
</gene>
<dbReference type="Proteomes" id="UP000321230">
    <property type="component" value="Unassembled WGS sequence"/>
</dbReference>
<dbReference type="Gene3D" id="3.30.70.270">
    <property type="match status" value="1"/>
</dbReference>
<dbReference type="InterPro" id="IPR035965">
    <property type="entry name" value="PAS-like_dom_sf"/>
</dbReference>
<evidence type="ECO:0000313" key="2">
    <source>
        <dbReference type="EMBL" id="GEK92712.1"/>
    </source>
</evidence>
<dbReference type="SUPFAM" id="SSF55073">
    <property type="entry name" value="Nucleotide cyclase"/>
    <property type="match status" value="1"/>
</dbReference>
<sequence length="448" mass="49491">MAVLSSTLQSRARWRNLARQAVDLIFETDSSGHIVMLEPKSWLDHNTSDLVGQHITALWDNNWRFQCASSYTRHVVQTEAASGDVFQALLSCEPNWNAQGQFSGTLGTLVIIPDGVLPSTSEEAATDAWHPPLLPGETHFLDSVIDALRQTILPHIALVSAATNLFELLDCEGALLGDLDLQNVMVPTAVERLKVLHGPAAFPREISTLLESDGPSGETGTARILRKPYDILLTRENIRSRGRIALMLWRTRPWTTADAQAATTICKMFAAYVELDGVHRHLLQTSPFDVTTGLLTWQGFTESVVRRMPRLDREHLAATMMVVRVEGLSSISETRGFEIEEEALSQSVALLSNAVRPSDVMARLSSNVFVFWLDGGDRFAAAERAERITAHGVPIIVDPPIHLAAHIGLVCREPGMTDTPEMFLERALQALNDVPGQDRLWCFSHEAP</sequence>
<organism evidence="2 3">
    <name type="scientific">Gluconobacter wancherniae NBRC 103581</name>
    <dbReference type="NCBI Taxonomy" id="656744"/>
    <lineage>
        <taxon>Bacteria</taxon>
        <taxon>Pseudomonadati</taxon>
        <taxon>Pseudomonadota</taxon>
        <taxon>Alphaproteobacteria</taxon>
        <taxon>Acetobacterales</taxon>
        <taxon>Acetobacteraceae</taxon>
        <taxon>Gluconobacter</taxon>
    </lineage>
</organism>
<comment type="caution">
    <text evidence="2">The sequence shown here is derived from an EMBL/GenBank/DDBJ whole genome shotgun (WGS) entry which is preliminary data.</text>
</comment>
<dbReference type="SMART" id="SM00267">
    <property type="entry name" value="GGDEF"/>
    <property type="match status" value="1"/>
</dbReference>
<dbReference type="RefSeq" id="WP_186819430.1">
    <property type="nucleotide sequence ID" value="NZ_BARC01000005.1"/>
</dbReference>
<dbReference type="EMBL" id="BJUZ01000001">
    <property type="protein sequence ID" value="GEK92712.1"/>
    <property type="molecule type" value="Genomic_DNA"/>
</dbReference>
<evidence type="ECO:0000259" key="1">
    <source>
        <dbReference type="PROSITE" id="PS50887"/>
    </source>
</evidence>
<dbReference type="Pfam" id="PF00990">
    <property type="entry name" value="GGDEF"/>
    <property type="match status" value="1"/>
</dbReference>
<dbReference type="AlphaFoldDB" id="A0A511AYM4"/>
<dbReference type="PROSITE" id="PS50887">
    <property type="entry name" value="GGDEF"/>
    <property type="match status" value="1"/>
</dbReference>
<dbReference type="InterPro" id="IPR043128">
    <property type="entry name" value="Rev_trsase/Diguanyl_cyclase"/>
</dbReference>
<dbReference type="InterPro" id="IPR029787">
    <property type="entry name" value="Nucleotide_cyclase"/>
</dbReference>
<accession>A0A511AYM4</accession>
<keyword evidence="3" id="KW-1185">Reference proteome</keyword>